<comment type="caution">
    <text evidence="1">The sequence shown here is derived from an EMBL/GenBank/DDBJ whole genome shotgun (WGS) entry which is preliminary data.</text>
</comment>
<dbReference type="Proteomes" id="UP000031668">
    <property type="component" value="Unassembled WGS sequence"/>
</dbReference>
<name>A0A0C2NCA2_THEKT</name>
<evidence type="ECO:0000313" key="1">
    <source>
        <dbReference type="EMBL" id="KII73940.1"/>
    </source>
</evidence>
<protein>
    <submittedName>
        <fullName evidence="1">Uncharacterized protein</fullName>
    </submittedName>
</protein>
<evidence type="ECO:0000313" key="2">
    <source>
        <dbReference type="Proteomes" id="UP000031668"/>
    </source>
</evidence>
<accession>A0A0C2NCA2</accession>
<sequence>MYVKFFYFLKDASNTQELHAKLQIYIEKMHRDLKLIQSWIVEQFPDNEQLPVFARVFEVMLVASKRWYIKILGPINRVDQPLLAVMMSLCFILQGSKDPVIHTGYRDRTAFTFRRHFFLNE</sequence>
<organism evidence="1 2">
    <name type="scientific">Thelohanellus kitauei</name>
    <name type="common">Myxosporean</name>
    <dbReference type="NCBI Taxonomy" id="669202"/>
    <lineage>
        <taxon>Eukaryota</taxon>
        <taxon>Metazoa</taxon>
        <taxon>Cnidaria</taxon>
        <taxon>Myxozoa</taxon>
        <taxon>Myxosporea</taxon>
        <taxon>Bivalvulida</taxon>
        <taxon>Platysporina</taxon>
        <taxon>Myxobolidae</taxon>
        <taxon>Thelohanellus</taxon>
    </lineage>
</organism>
<dbReference type="AlphaFoldDB" id="A0A0C2NCA2"/>
<proteinExistence type="predicted"/>
<dbReference type="EMBL" id="JWZT01000599">
    <property type="protein sequence ID" value="KII73940.1"/>
    <property type="molecule type" value="Genomic_DNA"/>
</dbReference>
<gene>
    <name evidence="1" type="ORF">RF11_01942</name>
</gene>
<keyword evidence="2" id="KW-1185">Reference proteome</keyword>
<reference evidence="1 2" key="1">
    <citation type="journal article" date="2014" name="Genome Biol. Evol.">
        <title>The genome of the myxosporean Thelohanellus kitauei shows adaptations to nutrient acquisition within its fish host.</title>
        <authorList>
            <person name="Yang Y."/>
            <person name="Xiong J."/>
            <person name="Zhou Z."/>
            <person name="Huo F."/>
            <person name="Miao W."/>
            <person name="Ran C."/>
            <person name="Liu Y."/>
            <person name="Zhang J."/>
            <person name="Feng J."/>
            <person name="Wang M."/>
            <person name="Wang M."/>
            <person name="Wang L."/>
            <person name="Yao B."/>
        </authorList>
    </citation>
    <scope>NUCLEOTIDE SEQUENCE [LARGE SCALE GENOMIC DNA]</scope>
    <source>
        <strain evidence="1">Wuqing</strain>
    </source>
</reference>